<sequence length="219" mass="24499">MKEINLSLLMKLAWHFRISDDDWSRFMRAKFINKVGDHCCGTKGSSIWVGIRVFLLSPRTLDGLLCATRTSCPPASQKVPTNKSCYWKLPNDGEVKINSDGLSRGNPRKGGVGFIIRDHNGTVLRTYSKGLGTVTSYMAECSALLQGLQDATSNGWLIAWSESDYAAAVEVFNNDNVPWQLKGNWEMVKTKIHQIRISSTWREVNFSSNQLANRGAKLL</sequence>
<gene>
    <name evidence="2" type="ORF">GIB67_011420</name>
</gene>
<dbReference type="PANTHER" id="PTHR47723">
    <property type="entry name" value="OS05G0353850 PROTEIN"/>
    <property type="match status" value="1"/>
</dbReference>
<evidence type="ECO:0000259" key="1">
    <source>
        <dbReference type="PROSITE" id="PS50879"/>
    </source>
</evidence>
<dbReference type="GO" id="GO:0003676">
    <property type="term" value="F:nucleic acid binding"/>
    <property type="evidence" value="ECO:0007669"/>
    <property type="project" value="InterPro"/>
</dbReference>
<keyword evidence="3" id="KW-1185">Reference proteome</keyword>
<dbReference type="OrthoDB" id="1436613at2759"/>
<dbReference type="PROSITE" id="PS50879">
    <property type="entry name" value="RNASE_H_1"/>
    <property type="match status" value="1"/>
</dbReference>
<evidence type="ECO:0000313" key="2">
    <source>
        <dbReference type="EMBL" id="KAF6168035.1"/>
    </source>
</evidence>
<dbReference type="InterPro" id="IPR002156">
    <property type="entry name" value="RNaseH_domain"/>
</dbReference>
<evidence type="ECO:0000313" key="3">
    <source>
        <dbReference type="Proteomes" id="UP000541444"/>
    </source>
</evidence>
<protein>
    <recommendedName>
        <fullName evidence="1">RNase H type-1 domain-containing protein</fullName>
    </recommendedName>
</protein>
<dbReference type="SUPFAM" id="SSF53098">
    <property type="entry name" value="Ribonuclease H-like"/>
    <property type="match status" value="1"/>
</dbReference>
<reference evidence="2 3" key="1">
    <citation type="journal article" date="2020" name="IScience">
        <title>Genome Sequencing of the Endangered Kingdonia uniflora (Circaeasteraceae, Ranunculales) Reveals Potential Mechanisms of Evolutionary Specialization.</title>
        <authorList>
            <person name="Sun Y."/>
            <person name="Deng T."/>
            <person name="Zhang A."/>
            <person name="Moore M.J."/>
            <person name="Landis J.B."/>
            <person name="Lin N."/>
            <person name="Zhang H."/>
            <person name="Zhang X."/>
            <person name="Huang J."/>
            <person name="Zhang X."/>
            <person name="Sun H."/>
            <person name="Wang H."/>
        </authorList>
    </citation>
    <scope>NUCLEOTIDE SEQUENCE [LARGE SCALE GENOMIC DNA]</scope>
    <source>
        <strain evidence="2">TB1705</strain>
        <tissue evidence="2">Leaf</tissue>
    </source>
</reference>
<dbReference type="InterPro" id="IPR044730">
    <property type="entry name" value="RNase_H-like_dom_plant"/>
</dbReference>
<dbReference type="Gene3D" id="3.30.420.10">
    <property type="entry name" value="Ribonuclease H-like superfamily/Ribonuclease H"/>
    <property type="match status" value="1"/>
</dbReference>
<dbReference type="InterPro" id="IPR012337">
    <property type="entry name" value="RNaseH-like_sf"/>
</dbReference>
<dbReference type="Proteomes" id="UP000541444">
    <property type="component" value="Unassembled WGS sequence"/>
</dbReference>
<feature type="domain" description="RNase H type-1" evidence="1">
    <location>
        <begin position="91"/>
        <end position="219"/>
    </location>
</feature>
<dbReference type="Pfam" id="PF13456">
    <property type="entry name" value="RVT_3"/>
    <property type="match status" value="1"/>
</dbReference>
<dbReference type="AlphaFoldDB" id="A0A7J7NLH5"/>
<dbReference type="InterPro" id="IPR036397">
    <property type="entry name" value="RNaseH_sf"/>
</dbReference>
<comment type="caution">
    <text evidence="2">The sequence shown here is derived from an EMBL/GenBank/DDBJ whole genome shotgun (WGS) entry which is preliminary data.</text>
</comment>
<dbReference type="EMBL" id="JACGCM010000704">
    <property type="protein sequence ID" value="KAF6168035.1"/>
    <property type="molecule type" value="Genomic_DNA"/>
</dbReference>
<dbReference type="GO" id="GO:0004523">
    <property type="term" value="F:RNA-DNA hybrid ribonuclease activity"/>
    <property type="evidence" value="ECO:0007669"/>
    <property type="project" value="InterPro"/>
</dbReference>
<proteinExistence type="predicted"/>
<dbReference type="InterPro" id="IPR053151">
    <property type="entry name" value="RNase_H-like"/>
</dbReference>
<dbReference type="PANTHER" id="PTHR47723:SF23">
    <property type="entry name" value="REVERSE TRANSCRIPTASE-LIKE PROTEIN"/>
    <property type="match status" value="1"/>
</dbReference>
<dbReference type="CDD" id="cd06222">
    <property type="entry name" value="RNase_H_like"/>
    <property type="match status" value="1"/>
</dbReference>
<accession>A0A7J7NLH5</accession>
<organism evidence="2 3">
    <name type="scientific">Kingdonia uniflora</name>
    <dbReference type="NCBI Taxonomy" id="39325"/>
    <lineage>
        <taxon>Eukaryota</taxon>
        <taxon>Viridiplantae</taxon>
        <taxon>Streptophyta</taxon>
        <taxon>Embryophyta</taxon>
        <taxon>Tracheophyta</taxon>
        <taxon>Spermatophyta</taxon>
        <taxon>Magnoliopsida</taxon>
        <taxon>Ranunculales</taxon>
        <taxon>Circaeasteraceae</taxon>
        <taxon>Kingdonia</taxon>
    </lineage>
</organism>
<name>A0A7J7NLH5_9MAGN</name>